<dbReference type="RefSeq" id="WP_377556975.1">
    <property type="nucleotide sequence ID" value="NZ_JBHUHQ010000021.1"/>
</dbReference>
<name>A0ABW4W302_9BACI</name>
<proteinExistence type="predicted"/>
<comment type="caution">
    <text evidence="1">The sequence shown here is derived from an EMBL/GenBank/DDBJ whole genome shotgun (WGS) entry which is preliminary data.</text>
</comment>
<sequence>MSTFIKGLVISKMKQLTPEEIHAYGKDYGFTVTNKEARDIWNYLQNNKIDPFNKQDRNKMLKELARITNVETAKKANKLFQEIVKYYGLESLFEQ</sequence>
<organism evidence="1 2">
    <name type="scientific">Ornithinibacillus salinisoli</name>
    <dbReference type="NCBI Taxonomy" id="1848459"/>
    <lineage>
        <taxon>Bacteria</taxon>
        <taxon>Bacillati</taxon>
        <taxon>Bacillota</taxon>
        <taxon>Bacilli</taxon>
        <taxon>Bacillales</taxon>
        <taxon>Bacillaceae</taxon>
        <taxon>Ornithinibacillus</taxon>
    </lineage>
</organism>
<reference evidence="2" key="1">
    <citation type="journal article" date="2019" name="Int. J. Syst. Evol. Microbiol.">
        <title>The Global Catalogue of Microorganisms (GCM) 10K type strain sequencing project: providing services to taxonomists for standard genome sequencing and annotation.</title>
        <authorList>
            <consortium name="The Broad Institute Genomics Platform"/>
            <consortium name="The Broad Institute Genome Sequencing Center for Infectious Disease"/>
            <person name="Wu L."/>
            <person name="Ma J."/>
        </authorList>
    </citation>
    <scope>NUCLEOTIDE SEQUENCE [LARGE SCALE GENOMIC DNA]</scope>
    <source>
        <strain evidence="2">R28</strain>
    </source>
</reference>
<dbReference type="InterPro" id="IPR020277">
    <property type="entry name" value="DUF2624"/>
</dbReference>
<dbReference type="EMBL" id="JBHUHQ010000021">
    <property type="protein sequence ID" value="MFD2046083.1"/>
    <property type="molecule type" value="Genomic_DNA"/>
</dbReference>
<gene>
    <name evidence="1" type="ORF">ACFSJF_17560</name>
</gene>
<evidence type="ECO:0000313" key="2">
    <source>
        <dbReference type="Proteomes" id="UP001597383"/>
    </source>
</evidence>
<evidence type="ECO:0000313" key="1">
    <source>
        <dbReference type="EMBL" id="MFD2046083.1"/>
    </source>
</evidence>
<dbReference type="Proteomes" id="UP001597383">
    <property type="component" value="Unassembled WGS sequence"/>
</dbReference>
<accession>A0ABW4W302</accession>
<dbReference type="Pfam" id="PF11116">
    <property type="entry name" value="DUF2624"/>
    <property type="match status" value="1"/>
</dbReference>
<keyword evidence="2" id="KW-1185">Reference proteome</keyword>
<protein>
    <submittedName>
        <fullName evidence="1">DUF2624 domain-containing protein</fullName>
    </submittedName>
</protein>